<organism evidence="2 3">
    <name type="scientific">Trifolium subterraneum</name>
    <name type="common">Subterranean clover</name>
    <dbReference type="NCBI Taxonomy" id="3900"/>
    <lineage>
        <taxon>Eukaryota</taxon>
        <taxon>Viridiplantae</taxon>
        <taxon>Streptophyta</taxon>
        <taxon>Embryophyta</taxon>
        <taxon>Tracheophyta</taxon>
        <taxon>Spermatophyta</taxon>
        <taxon>Magnoliopsida</taxon>
        <taxon>eudicotyledons</taxon>
        <taxon>Gunneridae</taxon>
        <taxon>Pentapetalae</taxon>
        <taxon>rosids</taxon>
        <taxon>fabids</taxon>
        <taxon>Fabales</taxon>
        <taxon>Fabaceae</taxon>
        <taxon>Papilionoideae</taxon>
        <taxon>50 kb inversion clade</taxon>
        <taxon>NPAAA clade</taxon>
        <taxon>Hologalegina</taxon>
        <taxon>IRL clade</taxon>
        <taxon>Trifolieae</taxon>
        <taxon>Trifolium</taxon>
    </lineage>
</organism>
<evidence type="ECO:0000313" key="3">
    <source>
        <dbReference type="Proteomes" id="UP000242715"/>
    </source>
</evidence>
<proteinExistence type="predicted"/>
<dbReference type="Proteomes" id="UP000242715">
    <property type="component" value="Unassembled WGS sequence"/>
</dbReference>
<evidence type="ECO:0000256" key="1">
    <source>
        <dbReference type="SAM" id="MobiDB-lite"/>
    </source>
</evidence>
<gene>
    <name evidence="2" type="ORF">TSUD_411940</name>
</gene>
<accession>A0A2Z6PVF8</accession>
<keyword evidence="3" id="KW-1185">Reference proteome</keyword>
<protein>
    <submittedName>
        <fullName evidence="2">Uncharacterized protein</fullName>
    </submittedName>
</protein>
<sequence length="200" mass="20980">MRFYCAILLHDQKQCSIGYSSLLPTNAKRYWVYADLAFHNLSSKEIFILDTQSSLAGSTVVADIGVDTDPDEGMEVDVTGTEEAASTGGSSELADTGVDTDTGEGKEVTDAGTEEASSTSVGSNEVELEATSADDNNELIREAASATCGVNIGRCNTSSTISLAVSLAYAVFAAGRYEVEREATYVDGAPLAPSYQSNSL</sequence>
<feature type="region of interest" description="Disordered" evidence="1">
    <location>
        <begin position="81"/>
        <end position="127"/>
    </location>
</feature>
<evidence type="ECO:0000313" key="2">
    <source>
        <dbReference type="EMBL" id="GAU51147.1"/>
    </source>
</evidence>
<name>A0A2Z6PVF8_TRISU</name>
<dbReference type="AlphaFoldDB" id="A0A2Z6PVF8"/>
<reference evidence="3" key="1">
    <citation type="journal article" date="2017" name="Front. Plant Sci.">
        <title>Climate Clever Clovers: New Paradigm to Reduce the Environmental Footprint of Ruminants by Breeding Low Methanogenic Forages Utilizing Haplotype Variation.</title>
        <authorList>
            <person name="Kaur P."/>
            <person name="Appels R."/>
            <person name="Bayer P.E."/>
            <person name="Keeble-Gagnere G."/>
            <person name="Wang J."/>
            <person name="Hirakawa H."/>
            <person name="Shirasawa K."/>
            <person name="Vercoe P."/>
            <person name="Stefanova K."/>
            <person name="Durmic Z."/>
            <person name="Nichols P."/>
            <person name="Revell C."/>
            <person name="Isobe S.N."/>
            <person name="Edwards D."/>
            <person name="Erskine W."/>
        </authorList>
    </citation>
    <scope>NUCLEOTIDE SEQUENCE [LARGE SCALE GENOMIC DNA]</scope>
    <source>
        <strain evidence="3">cv. Daliak</strain>
    </source>
</reference>
<dbReference type="EMBL" id="DF974987">
    <property type="protein sequence ID" value="GAU51147.1"/>
    <property type="molecule type" value="Genomic_DNA"/>
</dbReference>